<protein>
    <submittedName>
        <fullName evidence="1">Broad specificity phosphatase PhoE</fullName>
    </submittedName>
</protein>
<proteinExistence type="predicted"/>
<dbReference type="Proteomes" id="UP000187344">
    <property type="component" value="Unassembled WGS sequence"/>
</dbReference>
<dbReference type="RefSeq" id="WP_075869107.1">
    <property type="nucleotide sequence ID" value="NZ_CALYQA010000009.1"/>
</dbReference>
<dbReference type="EMBL" id="LXYT01000001">
    <property type="protein sequence ID" value="OLY43940.1"/>
    <property type="molecule type" value="Genomic_DNA"/>
</dbReference>
<accession>A0A1R0FAF8</accession>
<evidence type="ECO:0000313" key="1">
    <source>
        <dbReference type="EMBL" id="OLY43940.1"/>
    </source>
</evidence>
<dbReference type="OrthoDB" id="7925971at2"/>
<organism evidence="1 2">
    <name type="scientific">Bartonella apis</name>
    <dbReference type="NCBI Taxonomy" id="1686310"/>
    <lineage>
        <taxon>Bacteria</taxon>
        <taxon>Pseudomonadati</taxon>
        <taxon>Pseudomonadota</taxon>
        <taxon>Alphaproteobacteria</taxon>
        <taxon>Hyphomicrobiales</taxon>
        <taxon>Bartonellaceae</taxon>
        <taxon>Bartonella</taxon>
    </lineage>
</organism>
<keyword evidence="2" id="KW-1185">Reference proteome</keyword>
<dbReference type="Gene3D" id="3.40.50.1240">
    <property type="entry name" value="Phosphoglycerate mutase-like"/>
    <property type="match status" value="1"/>
</dbReference>
<dbReference type="InterPro" id="IPR029033">
    <property type="entry name" value="His_PPase_superfam"/>
</dbReference>
<dbReference type="Pfam" id="PF00300">
    <property type="entry name" value="His_Phos_1"/>
    <property type="match status" value="1"/>
</dbReference>
<name>A0A1R0FAF8_9HYPH</name>
<dbReference type="AlphaFoldDB" id="A0A1R0FAF8"/>
<gene>
    <name evidence="1" type="ORF">PEB0149_013820</name>
</gene>
<dbReference type="InterPro" id="IPR013078">
    <property type="entry name" value="His_Pase_superF_clade-1"/>
</dbReference>
<evidence type="ECO:0000313" key="2">
    <source>
        <dbReference type="Proteomes" id="UP000187344"/>
    </source>
</evidence>
<dbReference type="SUPFAM" id="SSF53254">
    <property type="entry name" value="Phosphoglycerate mutase-like"/>
    <property type="match status" value="1"/>
</dbReference>
<comment type="caution">
    <text evidence="1">The sequence shown here is derived from an EMBL/GenBank/DDBJ whole genome shotgun (WGS) entry which is preliminary data.</text>
</comment>
<reference evidence="1 2" key="1">
    <citation type="submission" date="2016-12" db="EMBL/GenBank/DDBJ databases">
        <title>Comparative genomics of Bartonella apis.</title>
        <authorList>
            <person name="Engel P."/>
        </authorList>
    </citation>
    <scope>NUCLEOTIDE SEQUENCE [LARGE SCALE GENOMIC DNA]</scope>
    <source>
        <strain evidence="1 2">PEB0149</strain>
    </source>
</reference>
<sequence length="184" mass="20778">MAEIIMMTHGMTRAEQRGIFPGNESLDSDVLLPEKFSVQKGMNIVCANLTSSIRTVELLGLEFKIDFSIPVIDYGHWHAKALKELANEEEDELEQWLSDPYSAPHGGTSFKTLYDKTADWLEHVNYAEPTLIVADANFLRMVMIDVLKAPLSSLFKIDIAPLTSIKFVKRHDHSKISLFPSNIE</sequence>